<keyword evidence="1" id="KW-0732">Signal</keyword>
<dbReference type="OrthoDB" id="654178at2"/>
<evidence type="ECO:0000256" key="1">
    <source>
        <dbReference type="SAM" id="SignalP"/>
    </source>
</evidence>
<dbReference type="Gene3D" id="2.40.160.20">
    <property type="match status" value="1"/>
</dbReference>
<dbReference type="Proteomes" id="UP000007519">
    <property type="component" value="Chromosome"/>
</dbReference>
<dbReference type="SUPFAM" id="SSF56925">
    <property type="entry name" value="OMPA-like"/>
    <property type="match status" value="1"/>
</dbReference>
<dbReference type="InterPro" id="IPR011250">
    <property type="entry name" value="OMP/PagP_B-barrel"/>
</dbReference>
<dbReference type="KEGG" id="sgn:SGRA_0343"/>
<reference evidence="3 4" key="1">
    <citation type="journal article" date="2012" name="Stand. Genomic Sci.">
        <title>Complete genome sequencing and analysis of Saprospira grandis str. Lewin, a predatory marine bacterium.</title>
        <authorList>
            <person name="Saw J.H."/>
            <person name="Yuryev A."/>
            <person name="Kanbe M."/>
            <person name="Hou S."/>
            <person name="Young A.G."/>
            <person name="Aizawa S."/>
            <person name="Alam M."/>
        </authorList>
    </citation>
    <scope>NUCLEOTIDE SEQUENCE [LARGE SCALE GENOMIC DNA]</scope>
    <source>
        <strain evidence="3 4">Lewin</strain>
    </source>
</reference>
<protein>
    <recommendedName>
        <fullName evidence="2">DUF6089 domain-containing protein</fullName>
    </recommendedName>
</protein>
<feature type="chain" id="PRO_5003604147" description="DUF6089 domain-containing protein" evidence="1">
    <location>
        <begin position="21"/>
        <end position="270"/>
    </location>
</feature>
<dbReference type="EMBL" id="CP002831">
    <property type="protein sequence ID" value="AFC23082.1"/>
    <property type="molecule type" value="Genomic_DNA"/>
</dbReference>
<keyword evidence="4" id="KW-1185">Reference proteome</keyword>
<gene>
    <name evidence="3" type="ordered locus">SGRA_0343</name>
</gene>
<feature type="signal peptide" evidence="1">
    <location>
        <begin position="1"/>
        <end position="20"/>
    </location>
</feature>
<accession>H6L7Q0</accession>
<dbReference type="InterPro" id="IPR045743">
    <property type="entry name" value="DUF6089"/>
</dbReference>
<evidence type="ECO:0000313" key="4">
    <source>
        <dbReference type="Proteomes" id="UP000007519"/>
    </source>
</evidence>
<feature type="domain" description="DUF6089" evidence="2">
    <location>
        <begin position="6"/>
        <end position="205"/>
    </location>
</feature>
<proteinExistence type="predicted"/>
<dbReference type="HOGENOM" id="CLU_071588_0_0_10"/>
<organism evidence="3 4">
    <name type="scientific">Saprospira grandis (strain Lewin)</name>
    <dbReference type="NCBI Taxonomy" id="984262"/>
    <lineage>
        <taxon>Bacteria</taxon>
        <taxon>Pseudomonadati</taxon>
        <taxon>Bacteroidota</taxon>
        <taxon>Saprospiria</taxon>
        <taxon>Saprospirales</taxon>
        <taxon>Saprospiraceae</taxon>
        <taxon>Saprospira</taxon>
    </lineage>
</organism>
<dbReference type="RefSeq" id="WP_014373329.1">
    <property type="nucleotide sequence ID" value="NC_016940.1"/>
</dbReference>
<dbReference type="STRING" id="984262.SGRA_0343"/>
<dbReference type="eggNOG" id="COG3637">
    <property type="taxonomic scope" value="Bacteria"/>
</dbReference>
<dbReference type="Pfam" id="PF19573">
    <property type="entry name" value="DUF6089"/>
    <property type="match status" value="1"/>
</dbReference>
<sequence length="270" mass="29927">MKRFALLFIFAALSLSSLSAQRNWELGAGVGAASYFGDLNPFFTVKHPGPAINLLARKNFDGRICLRLNAGFAHVWADDAQSASDYAQARNLRFQSKVLEGSAIIEFNFQDFHGDSRDDADISPYLFAGAGMMYFNPQTRYNDVLYDLQPLGTEGQAPGQEYSLFSPVVILGIGLKFHVDYHWSWNVELGHRATFTDYLDDVSGSYANVQTVGDYNGTIAAALSDRSIEISDVRLGGNGRQRGDSSTKDSYMMLTVGFSYRFMPLHCPAY</sequence>
<dbReference type="AlphaFoldDB" id="H6L7Q0"/>
<evidence type="ECO:0000313" key="3">
    <source>
        <dbReference type="EMBL" id="AFC23082.1"/>
    </source>
</evidence>
<name>H6L7Q0_SAPGL</name>
<evidence type="ECO:0000259" key="2">
    <source>
        <dbReference type="Pfam" id="PF19573"/>
    </source>
</evidence>